<keyword evidence="1" id="KW-0472">Membrane</keyword>
<feature type="transmembrane region" description="Helical" evidence="1">
    <location>
        <begin position="79"/>
        <end position="101"/>
    </location>
</feature>
<feature type="transmembrane region" description="Helical" evidence="1">
    <location>
        <begin position="113"/>
        <end position="137"/>
    </location>
</feature>
<feature type="transmembrane region" description="Helical" evidence="1">
    <location>
        <begin position="186"/>
        <end position="210"/>
    </location>
</feature>
<reference evidence="2 3" key="1">
    <citation type="submission" date="2018-06" db="EMBL/GenBank/DDBJ databases">
        <authorList>
            <consortium name="Pathogen Informatics"/>
            <person name="Doyle S."/>
        </authorList>
    </citation>
    <scope>NUCLEOTIDE SEQUENCE [LARGE SCALE GENOMIC DNA]</scope>
    <source>
        <strain evidence="2 3">NCTC12278</strain>
    </source>
</reference>
<feature type="transmembrane region" description="Helical" evidence="1">
    <location>
        <begin position="46"/>
        <end position="67"/>
    </location>
</feature>
<keyword evidence="1" id="KW-1133">Transmembrane helix</keyword>
<proteinExistence type="predicted"/>
<keyword evidence="1" id="KW-0812">Transmembrane</keyword>
<dbReference type="EMBL" id="LS483343">
    <property type="protein sequence ID" value="SQF40548.1"/>
    <property type="molecule type" value="Genomic_DNA"/>
</dbReference>
<feature type="transmembrane region" description="Helical" evidence="1">
    <location>
        <begin position="158"/>
        <end position="180"/>
    </location>
</feature>
<protein>
    <submittedName>
        <fullName evidence="2">Membrane protein</fullName>
    </submittedName>
</protein>
<accession>A0A2X3VM93</accession>
<name>A0A2X3VM93_9STRE</name>
<organism evidence="2 3">
    <name type="scientific">Streptococcus ferus</name>
    <dbReference type="NCBI Taxonomy" id="1345"/>
    <lineage>
        <taxon>Bacteria</taxon>
        <taxon>Bacillati</taxon>
        <taxon>Bacillota</taxon>
        <taxon>Bacilli</taxon>
        <taxon>Lactobacillales</taxon>
        <taxon>Streptococcaceae</taxon>
        <taxon>Streptococcus</taxon>
    </lineage>
</organism>
<dbReference type="Proteomes" id="UP000249495">
    <property type="component" value="Chromosome 1"/>
</dbReference>
<dbReference type="AlphaFoldDB" id="A0A2X3VM93"/>
<sequence length="217" mass="24677">MMKNERYHGPLITDGVSLGYIKLFPWITFFISSISLWGTTFIDKVGIFKVIFLFCVSISFFSILLSFSKKLIFHFQSFTYVLISLIIIIVVLDMNFIGLIMCVGNDGLYSMISVIYNTIMGVLFFLSCGLYSWYYLPKNQGKQWAFNQQKSGNKKREWLTNFGITFGAVLLVPALLTGYVENVFGFFLGILMTSTLSAVFVDALYAAVYVRKCPESK</sequence>
<gene>
    <name evidence="2" type="ORF">NCTC12278_01119</name>
</gene>
<dbReference type="KEGG" id="sfer:NCTC12278_01119"/>
<dbReference type="STRING" id="1123303.GCA_000372425_00643"/>
<keyword evidence="3" id="KW-1185">Reference proteome</keyword>
<evidence type="ECO:0000313" key="3">
    <source>
        <dbReference type="Proteomes" id="UP000249495"/>
    </source>
</evidence>
<evidence type="ECO:0000256" key="1">
    <source>
        <dbReference type="SAM" id="Phobius"/>
    </source>
</evidence>
<feature type="transmembrane region" description="Helical" evidence="1">
    <location>
        <begin position="20"/>
        <end position="40"/>
    </location>
</feature>
<evidence type="ECO:0000313" key="2">
    <source>
        <dbReference type="EMBL" id="SQF40548.1"/>
    </source>
</evidence>